<feature type="domain" description="FlgD/Vpr Ig-like" evidence="2">
    <location>
        <begin position="588"/>
        <end position="647"/>
    </location>
</feature>
<sequence>MRVVSIIAVSLCLLSSGFAEQRAVLSELFSATWCTYCPNAEAAIDSLAHEMGPESLVVLDYHVSDGLAIPEGEERGDWYVEGTFYIPNMWFDGRVNVVGAGSVSGAYNIYRGHIRDRLAISSPLTLTSRYAIGDTDGEVSALIKVVEPFSQTELKAYVVLYENQVSGRNYVVRDILPTEDLTIASVGDSVEVWRSFSVAPQWNPDHMGVAIFVQSHSSKDVLQAARLELWMFAPSVEVHDYSVVDVVGNDDGRVDPGETAEVVVTLRNREGWQDAESVSVTISSDDSCLVLLDSISVIPYISAGFTAANTDDPFRFSVLPCSTHWARMQLEINAGPNDFTALDSFSILIGRPSLLIVDDDAGANYEQYYFDALDSLDVLYDCSSWLRFAPPLEIRKYESVIWFTGDDSTNTLTQEDIDSLQGFLNHGRNLLITGQNLGEDIGHTPFYSDYLHAQFTGIAPGDYFVYGVDGDEIANDLDFVILGTGGASNQTSQDVLTPANGADSIFTYSQGGVAGVKYADTYKLVYLGFGFEAINDRAPAPYSGKPECARRILNWFGYSITEVVEQTEPAVHERLSLRVSPNPFSRSTAISYALPAGVSVTLSIYDVSGRFIRSLVSGCNDAGILTVQWDGRDLRGGRVPSGTYFVQLCSPYGTLTRKVLCIR</sequence>
<dbReference type="InterPro" id="IPR026444">
    <property type="entry name" value="Secre_tail"/>
</dbReference>
<dbReference type="InterPro" id="IPR025965">
    <property type="entry name" value="FlgD/Vpr_Ig-like"/>
</dbReference>
<evidence type="ECO:0000256" key="1">
    <source>
        <dbReference type="SAM" id="SignalP"/>
    </source>
</evidence>
<comment type="caution">
    <text evidence="3">The sequence shown here is derived from an EMBL/GenBank/DDBJ whole genome shotgun (WGS) entry which is preliminary data.</text>
</comment>
<organism evidence="3 4">
    <name type="scientific">candidate division TA06 bacterium DG_26</name>
    <dbReference type="NCBI Taxonomy" id="1703771"/>
    <lineage>
        <taxon>Bacteria</taxon>
        <taxon>Bacteria division TA06</taxon>
    </lineage>
</organism>
<gene>
    <name evidence="3" type="ORF">AMJ40_02845</name>
</gene>
<evidence type="ECO:0000259" key="2">
    <source>
        <dbReference type="Pfam" id="PF13860"/>
    </source>
</evidence>
<dbReference type="Gene3D" id="2.60.40.4070">
    <property type="match status" value="1"/>
</dbReference>
<evidence type="ECO:0000313" key="4">
    <source>
        <dbReference type="Proteomes" id="UP000051124"/>
    </source>
</evidence>
<feature type="chain" id="PRO_5006639490" description="FlgD/Vpr Ig-like domain-containing protein" evidence="1">
    <location>
        <begin position="20"/>
        <end position="663"/>
    </location>
</feature>
<dbReference type="NCBIfam" id="TIGR04183">
    <property type="entry name" value="Por_Secre_tail"/>
    <property type="match status" value="1"/>
</dbReference>
<keyword evidence="1" id="KW-0732">Signal</keyword>
<dbReference type="EMBL" id="LIZT01000021">
    <property type="protein sequence ID" value="KPJ50456.1"/>
    <property type="molecule type" value="Genomic_DNA"/>
</dbReference>
<feature type="signal peptide" evidence="1">
    <location>
        <begin position="1"/>
        <end position="19"/>
    </location>
</feature>
<evidence type="ECO:0000313" key="3">
    <source>
        <dbReference type="EMBL" id="KPJ50456.1"/>
    </source>
</evidence>
<proteinExistence type="predicted"/>
<accession>A0A0S7WJW3</accession>
<dbReference type="Pfam" id="PF13860">
    <property type="entry name" value="FlgD_ig"/>
    <property type="match status" value="1"/>
</dbReference>
<dbReference type="SUPFAM" id="SSF52833">
    <property type="entry name" value="Thioredoxin-like"/>
    <property type="match status" value="1"/>
</dbReference>
<dbReference type="AlphaFoldDB" id="A0A0S7WJW3"/>
<name>A0A0S7WJW3_UNCT6</name>
<dbReference type="Proteomes" id="UP000051124">
    <property type="component" value="Unassembled WGS sequence"/>
</dbReference>
<protein>
    <recommendedName>
        <fullName evidence="2">FlgD/Vpr Ig-like domain-containing protein</fullName>
    </recommendedName>
</protein>
<dbReference type="InterPro" id="IPR036249">
    <property type="entry name" value="Thioredoxin-like_sf"/>
</dbReference>
<reference evidence="3 4" key="1">
    <citation type="journal article" date="2015" name="Microbiome">
        <title>Genomic resolution of linkages in carbon, nitrogen, and sulfur cycling among widespread estuary sediment bacteria.</title>
        <authorList>
            <person name="Baker B.J."/>
            <person name="Lazar C.S."/>
            <person name="Teske A.P."/>
            <person name="Dick G.J."/>
        </authorList>
    </citation>
    <scope>NUCLEOTIDE SEQUENCE [LARGE SCALE GENOMIC DNA]</scope>
    <source>
        <strain evidence="3">DG_26</strain>
    </source>
</reference>